<dbReference type="PANTHER" id="PTHR30168:SF0">
    <property type="entry name" value="INNER MEMBRANE PROTEIN"/>
    <property type="match status" value="1"/>
</dbReference>
<keyword evidence="4 6" id="KW-0472">Membrane</keyword>
<feature type="transmembrane region" description="Helical" evidence="6">
    <location>
        <begin position="21"/>
        <end position="42"/>
    </location>
</feature>
<protein>
    <submittedName>
        <fullName evidence="7">Metalloprotease</fullName>
    </submittedName>
</protein>
<keyword evidence="7" id="KW-0482">Metalloprotease</keyword>
<feature type="region of interest" description="Disordered" evidence="5">
    <location>
        <begin position="1"/>
        <end position="22"/>
    </location>
</feature>
<keyword evidence="7" id="KW-0378">Hydrolase</keyword>
<dbReference type="OrthoDB" id="9774900at2"/>
<keyword evidence="8" id="KW-1185">Reference proteome</keyword>
<dbReference type="RefSeq" id="WP_066753756.1">
    <property type="nucleotide sequence ID" value="NZ_CP015199.1"/>
</dbReference>
<keyword evidence="2 6" id="KW-0812">Transmembrane</keyword>
<dbReference type="GO" id="GO:0016020">
    <property type="term" value="C:membrane"/>
    <property type="evidence" value="ECO:0007669"/>
    <property type="project" value="UniProtKB-SubCell"/>
</dbReference>
<comment type="subcellular location">
    <subcellularLocation>
        <location evidence="1">Membrane</location>
        <topology evidence="1">Single-pass membrane protein</topology>
    </subcellularLocation>
</comment>
<dbReference type="KEGG" id="chh:A0O34_08595"/>
<accession>A0A172XU81</accession>
<evidence type="ECO:0000256" key="6">
    <source>
        <dbReference type="SAM" id="Phobius"/>
    </source>
</evidence>
<dbReference type="Proteomes" id="UP000077824">
    <property type="component" value="Chromosome"/>
</dbReference>
<evidence type="ECO:0000256" key="4">
    <source>
        <dbReference type="ARBA" id="ARBA00023136"/>
    </source>
</evidence>
<evidence type="ECO:0000256" key="1">
    <source>
        <dbReference type="ARBA" id="ARBA00004167"/>
    </source>
</evidence>
<dbReference type="STRING" id="1685010.A0O34_08595"/>
<evidence type="ECO:0000256" key="3">
    <source>
        <dbReference type="ARBA" id="ARBA00022989"/>
    </source>
</evidence>
<evidence type="ECO:0000256" key="5">
    <source>
        <dbReference type="SAM" id="MobiDB-lite"/>
    </source>
</evidence>
<dbReference type="AlphaFoldDB" id="A0A172XU81"/>
<reference evidence="7 8" key="1">
    <citation type="submission" date="2016-04" db="EMBL/GenBank/DDBJ databases">
        <title>Complete Genome Sequence of Chryseobacterium sp. IHBB 10212.</title>
        <authorList>
            <person name="Pal M."/>
            <person name="Swarnkar M.K."/>
            <person name="Kaushal K."/>
            <person name="Chhibber S."/>
            <person name="Singh A.K."/>
            <person name="Gulati A."/>
        </authorList>
    </citation>
    <scope>NUCLEOTIDE SEQUENCE [LARGE SCALE GENOMIC DNA]</scope>
    <source>
        <strain evidence="7 8">IHBB 10212</strain>
    </source>
</reference>
<keyword evidence="3 6" id="KW-1133">Transmembrane helix</keyword>
<dbReference type="Pfam" id="PF04228">
    <property type="entry name" value="Zn_peptidase"/>
    <property type="match status" value="1"/>
</dbReference>
<evidence type="ECO:0000313" key="7">
    <source>
        <dbReference type="EMBL" id="ANF50577.1"/>
    </source>
</evidence>
<keyword evidence="7" id="KW-0645">Protease</keyword>
<name>A0A172XU81_9FLAO</name>
<dbReference type="GO" id="GO:0006508">
    <property type="term" value="P:proteolysis"/>
    <property type="evidence" value="ECO:0007669"/>
    <property type="project" value="UniProtKB-KW"/>
</dbReference>
<dbReference type="InterPro" id="IPR007343">
    <property type="entry name" value="Uncharacterised_pept_Zn_put"/>
</dbReference>
<evidence type="ECO:0000256" key="2">
    <source>
        <dbReference type="ARBA" id="ARBA00022692"/>
    </source>
</evidence>
<feature type="compositionally biased region" description="Basic and acidic residues" evidence="5">
    <location>
        <begin position="1"/>
        <end position="16"/>
    </location>
</feature>
<dbReference type="PANTHER" id="PTHR30168">
    <property type="entry name" value="PUTATIVE MEMBRANE PROTEIN YPFJ"/>
    <property type="match status" value="1"/>
</dbReference>
<evidence type="ECO:0000313" key="8">
    <source>
        <dbReference type="Proteomes" id="UP000077824"/>
    </source>
</evidence>
<gene>
    <name evidence="7" type="ORF">A0O34_08595</name>
</gene>
<dbReference type="EMBL" id="CP015199">
    <property type="protein sequence ID" value="ANF50577.1"/>
    <property type="molecule type" value="Genomic_DNA"/>
</dbReference>
<sequence length="287" mass="31559">MKWTDDRGGNVEDRRGGGGRSGGAIVGGGLGTLIIAAIIFFLGGDPSSILSSGSMSSPQTQTEQRELSANDKKIGEMVDMMGKWNILTWDQVFKENGMTYTPPKIILFTETTQSGCGTAQSAMGPFYCPADQSVYMDMSFFNELQQRFGAQVTEFTIAYVLAHEVGHHVQTLLGTTQKVDALRRSGRYSETEMNRVSVATELQADFYAGVWAKKTDSREHILEPGDIESAIEAAQAVGDDNIQKRSQGYVNQESFTHGSSAQRKEWFMKGYTTGDIRQGDTFNQLLK</sequence>
<proteinExistence type="predicted"/>
<organism evidence="7 8">
    <name type="scientific">Chryseobacterium glaciei</name>
    <dbReference type="NCBI Taxonomy" id="1685010"/>
    <lineage>
        <taxon>Bacteria</taxon>
        <taxon>Pseudomonadati</taxon>
        <taxon>Bacteroidota</taxon>
        <taxon>Flavobacteriia</taxon>
        <taxon>Flavobacteriales</taxon>
        <taxon>Weeksellaceae</taxon>
        <taxon>Chryseobacterium group</taxon>
        <taxon>Chryseobacterium</taxon>
    </lineage>
</organism>
<dbReference type="GO" id="GO:0008237">
    <property type="term" value="F:metallopeptidase activity"/>
    <property type="evidence" value="ECO:0007669"/>
    <property type="project" value="UniProtKB-KW"/>
</dbReference>